<dbReference type="Pfam" id="PF01520">
    <property type="entry name" value="Amidase_3"/>
    <property type="match status" value="1"/>
</dbReference>
<dbReference type="Proteomes" id="UP000265341">
    <property type="component" value="Unassembled WGS sequence"/>
</dbReference>
<dbReference type="PANTHER" id="PTHR30404">
    <property type="entry name" value="N-ACETYLMURAMOYL-L-ALANINE AMIDASE"/>
    <property type="match status" value="1"/>
</dbReference>
<dbReference type="RefSeq" id="WP_119276408.1">
    <property type="nucleotide sequence ID" value="NZ_QWLA01000014.1"/>
</dbReference>
<dbReference type="Gene3D" id="3.40.630.40">
    <property type="entry name" value="Zn-dependent exopeptidases"/>
    <property type="match status" value="1"/>
</dbReference>
<dbReference type="PANTHER" id="PTHR30404:SF0">
    <property type="entry name" value="N-ACETYLMURAMOYL-L-ALANINE AMIDASE AMIC"/>
    <property type="match status" value="1"/>
</dbReference>
<evidence type="ECO:0000256" key="1">
    <source>
        <dbReference type="ARBA" id="ARBA00022801"/>
    </source>
</evidence>
<organism evidence="3 4">
    <name type="scientific">Calidithermus roseus</name>
    <dbReference type="NCBI Taxonomy" id="1644118"/>
    <lineage>
        <taxon>Bacteria</taxon>
        <taxon>Thermotogati</taxon>
        <taxon>Deinococcota</taxon>
        <taxon>Deinococci</taxon>
        <taxon>Thermales</taxon>
        <taxon>Thermaceae</taxon>
        <taxon>Calidithermus</taxon>
    </lineage>
</organism>
<keyword evidence="4" id="KW-1185">Reference proteome</keyword>
<gene>
    <name evidence="3" type="primary">amiC</name>
    <name evidence="3" type="ORF">Mrose_01080</name>
</gene>
<dbReference type="EC" id="3.5.1.28" evidence="3"/>
<dbReference type="InterPro" id="IPR050695">
    <property type="entry name" value="N-acetylmuramoyl_amidase_3"/>
</dbReference>
<dbReference type="GO" id="GO:0008745">
    <property type="term" value="F:N-acetylmuramoyl-L-alanine amidase activity"/>
    <property type="evidence" value="ECO:0007669"/>
    <property type="project" value="UniProtKB-EC"/>
</dbReference>
<dbReference type="SUPFAM" id="SSF53187">
    <property type="entry name" value="Zn-dependent exopeptidases"/>
    <property type="match status" value="1"/>
</dbReference>
<dbReference type="GO" id="GO:0030288">
    <property type="term" value="C:outer membrane-bounded periplasmic space"/>
    <property type="evidence" value="ECO:0007669"/>
    <property type="project" value="TreeGrafter"/>
</dbReference>
<accession>A0A399EWF1</accession>
<sequence>MFGLFARDERGRWPMLALLALLLLAFTAAQDQSSLAVGNRTVPVAFAGGVAYGPAEPIAQALGLGFTASRTGVYVSLGGRVEWFAYANSAAEAGSTGKAWRREGEPWLPIRGLAAVFDLEYRQVGSIYVLGLRPARLLAVRKSASSDPGRVILRFDRDVQVRLLEQSPPTLALIGVVEAGESGGLELSPADYGLRLTLPSVPGSLRISYSSNAVMLEWGQGKFSPQVVLDPGHGGGDTGVVVGGVREKDIVLNLARRLAENLRSRDLSVTLTRSDDRNPSLRERAGEATFAQVFVSLHATSGKNVTLYTYPDERGLAFLDKGRQLLPKTPGPRRDVLGRFVAEPGASLRLSREITGALASRALVPLEAQGPYFVLSQAGGAAVLLEVGMDEASNPEQRGKIVEALTEAILKYLGIPLEEPRTQPIDASPPLGGGTR</sequence>
<dbReference type="GO" id="GO:0009253">
    <property type="term" value="P:peptidoglycan catabolic process"/>
    <property type="evidence" value="ECO:0007669"/>
    <property type="project" value="InterPro"/>
</dbReference>
<protein>
    <submittedName>
        <fullName evidence="3">N-acetylmuramoyl-L-alanine amidase AmiC</fullName>
        <ecNumber evidence="3">3.5.1.28</ecNumber>
    </submittedName>
</protein>
<dbReference type="CDD" id="cd02696">
    <property type="entry name" value="MurNAc-LAA"/>
    <property type="match status" value="1"/>
</dbReference>
<dbReference type="InterPro" id="IPR002508">
    <property type="entry name" value="MurNAc-LAA_cat"/>
</dbReference>
<evidence type="ECO:0000313" key="4">
    <source>
        <dbReference type="Proteomes" id="UP000265341"/>
    </source>
</evidence>
<comment type="caution">
    <text evidence="3">The sequence shown here is derived from an EMBL/GenBank/DDBJ whole genome shotgun (WGS) entry which is preliminary data.</text>
</comment>
<dbReference type="AlphaFoldDB" id="A0A399EWF1"/>
<dbReference type="EMBL" id="QWLA01000014">
    <property type="protein sequence ID" value="RIH88013.1"/>
    <property type="molecule type" value="Genomic_DNA"/>
</dbReference>
<proteinExistence type="predicted"/>
<evidence type="ECO:0000259" key="2">
    <source>
        <dbReference type="Pfam" id="PF01520"/>
    </source>
</evidence>
<reference evidence="3 4" key="1">
    <citation type="submission" date="2018-08" db="EMBL/GenBank/DDBJ databases">
        <title>Meiothermus roseus NBRC 110900 genome sequencing project.</title>
        <authorList>
            <person name="Da Costa M.S."/>
            <person name="Albuquerque L."/>
            <person name="Raposo P."/>
            <person name="Froufe H.J.C."/>
            <person name="Barroso C.S."/>
            <person name="Egas C."/>
        </authorList>
    </citation>
    <scope>NUCLEOTIDE SEQUENCE [LARGE SCALE GENOMIC DNA]</scope>
    <source>
        <strain evidence="3 4">NBRC 110900</strain>
    </source>
</reference>
<feature type="domain" description="MurNAc-LAA" evidence="2">
    <location>
        <begin position="227"/>
        <end position="388"/>
    </location>
</feature>
<dbReference type="OrthoDB" id="25004at2"/>
<evidence type="ECO:0000313" key="3">
    <source>
        <dbReference type="EMBL" id="RIH88013.1"/>
    </source>
</evidence>
<keyword evidence="1 3" id="KW-0378">Hydrolase</keyword>
<name>A0A399EWF1_9DEIN</name>